<dbReference type="Proteomes" id="UP000622475">
    <property type="component" value="Unassembled WGS sequence"/>
</dbReference>
<keyword evidence="2" id="KW-1185">Reference proteome</keyword>
<protein>
    <submittedName>
        <fullName evidence="1">Uncharacterized protein</fullName>
    </submittedName>
</protein>
<gene>
    <name evidence="1" type="ORF">IRJ16_03270</name>
</gene>
<sequence>MVNFAQIDKKYKEAVASPSDINRLLPHLFHFAKKCKHITEMGVRRPTSTYAFLAAKPDLLVSYDIDRSTGVDTVEELAPGIFKFILGNTLEVEIDETDFLFIDTYHTATQLEHELALHQNKVRRYLGFHDTLSFWEHGEPPYGGMPKTMACGRGLKHAILPLLKSSQWRIAFMTDKNNGLLILERKEDGNQQQAIDHLKYSLYLNTKKIRRIGIDLRRAYLQVKWRNKQ</sequence>
<dbReference type="AlphaFoldDB" id="A0A929PVD5"/>
<dbReference type="EMBL" id="JADFFL010000001">
    <property type="protein sequence ID" value="MBE9660891.1"/>
    <property type="molecule type" value="Genomic_DNA"/>
</dbReference>
<organism evidence="1 2">
    <name type="scientific">Mucilaginibacter myungsuensis</name>
    <dbReference type="NCBI Taxonomy" id="649104"/>
    <lineage>
        <taxon>Bacteria</taxon>
        <taxon>Pseudomonadati</taxon>
        <taxon>Bacteroidota</taxon>
        <taxon>Sphingobacteriia</taxon>
        <taxon>Sphingobacteriales</taxon>
        <taxon>Sphingobacteriaceae</taxon>
        <taxon>Mucilaginibacter</taxon>
    </lineage>
</organism>
<dbReference type="RefSeq" id="WP_194110079.1">
    <property type="nucleotide sequence ID" value="NZ_JADFFL010000001.1"/>
</dbReference>
<reference evidence="1" key="1">
    <citation type="submission" date="2020-10" db="EMBL/GenBank/DDBJ databases">
        <title>Mucilaginibacter mali sp. nov., isolated from rhizosphere soil of apple orchard.</title>
        <authorList>
            <person name="Lee J.-S."/>
            <person name="Kim H.S."/>
            <person name="Kim J.-S."/>
        </authorList>
    </citation>
    <scope>NUCLEOTIDE SEQUENCE</scope>
    <source>
        <strain evidence="1">KCTC 22746</strain>
    </source>
</reference>
<comment type="caution">
    <text evidence="1">The sequence shown here is derived from an EMBL/GenBank/DDBJ whole genome shotgun (WGS) entry which is preliminary data.</text>
</comment>
<name>A0A929PVD5_9SPHI</name>
<proteinExistence type="predicted"/>
<evidence type="ECO:0000313" key="1">
    <source>
        <dbReference type="EMBL" id="MBE9660891.1"/>
    </source>
</evidence>
<evidence type="ECO:0000313" key="2">
    <source>
        <dbReference type="Proteomes" id="UP000622475"/>
    </source>
</evidence>
<accession>A0A929PVD5</accession>